<name>A0ABV8V826_9GAMM</name>
<dbReference type="PANTHER" id="PTHR43646">
    <property type="entry name" value="GLYCOSYLTRANSFERASE"/>
    <property type="match status" value="1"/>
</dbReference>
<evidence type="ECO:0000259" key="6">
    <source>
        <dbReference type="Pfam" id="PF00535"/>
    </source>
</evidence>
<protein>
    <submittedName>
        <fullName evidence="7">TIGR04283 family arsenosugar biosynthesis glycosyltransferase</fullName>
    </submittedName>
</protein>
<dbReference type="PANTHER" id="PTHR43646:SF2">
    <property type="entry name" value="GLYCOSYLTRANSFERASE 2-LIKE DOMAIN-CONTAINING PROTEIN"/>
    <property type="match status" value="1"/>
</dbReference>
<keyword evidence="4" id="KW-0808">Transferase</keyword>
<dbReference type="InterPro" id="IPR001173">
    <property type="entry name" value="Glyco_trans_2-like"/>
</dbReference>
<dbReference type="InterPro" id="IPR029044">
    <property type="entry name" value="Nucleotide-diphossugar_trans"/>
</dbReference>
<feature type="domain" description="Glycosyltransferase 2-like" evidence="6">
    <location>
        <begin position="10"/>
        <end position="102"/>
    </location>
</feature>
<keyword evidence="2" id="KW-1003">Cell membrane</keyword>
<keyword evidence="5" id="KW-0472">Membrane</keyword>
<keyword evidence="8" id="KW-1185">Reference proteome</keyword>
<dbReference type="SUPFAM" id="SSF53448">
    <property type="entry name" value="Nucleotide-diphospho-sugar transferases"/>
    <property type="match status" value="1"/>
</dbReference>
<evidence type="ECO:0000256" key="4">
    <source>
        <dbReference type="ARBA" id="ARBA00022679"/>
    </source>
</evidence>
<accession>A0ABV8V826</accession>
<dbReference type="InterPro" id="IPR026461">
    <property type="entry name" value="Trfase_2_rSAM/seldom_assoc"/>
</dbReference>
<evidence type="ECO:0000256" key="3">
    <source>
        <dbReference type="ARBA" id="ARBA00022676"/>
    </source>
</evidence>
<evidence type="ECO:0000313" key="7">
    <source>
        <dbReference type="EMBL" id="MFC4364057.1"/>
    </source>
</evidence>
<dbReference type="NCBIfam" id="TIGR04283">
    <property type="entry name" value="glyco_like_mftF"/>
    <property type="match status" value="1"/>
</dbReference>
<evidence type="ECO:0000256" key="2">
    <source>
        <dbReference type="ARBA" id="ARBA00022475"/>
    </source>
</evidence>
<evidence type="ECO:0000313" key="8">
    <source>
        <dbReference type="Proteomes" id="UP001595840"/>
    </source>
</evidence>
<dbReference type="EMBL" id="JBHSCX010000021">
    <property type="protein sequence ID" value="MFC4364057.1"/>
    <property type="molecule type" value="Genomic_DNA"/>
</dbReference>
<comment type="caution">
    <text evidence="7">The sequence shown here is derived from an EMBL/GenBank/DDBJ whole genome shotgun (WGS) entry which is preliminary data.</text>
</comment>
<organism evidence="7 8">
    <name type="scientific">Simiduia curdlanivorans</name>
    <dbReference type="NCBI Taxonomy" id="1492769"/>
    <lineage>
        <taxon>Bacteria</taxon>
        <taxon>Pseudomonadati</taxon>
        <taxon>Pseudomonadota</taxon>
        <taxon>Gammaproteobacteria</taxon>
        <taxon>Cellvibrionales</taxon>
        <taxon>Cellvibrionaceae</taxon>
        <taxon>Simiduia</taxon>
    </lineage>
</organism>
<gene>
    <name evidence="7" type="ORF">ACFOX3_17200</name>
</gene>
<dbReference type="Pfam" id="PF00535">
    <property type="entry name" value="Glycos_transf_2"/>
    <property type="match status" value="1"/>
</dbReference>
<evidence type="ECO:0000256" key="5">
    <source>
        <dbReference type="ARBA" id="ARBA00023136"/>
    </source>
</evidence>
<dbReference type="Gene3D" id="3.90.550.10">
    <property type="entry name" value="Spore Coat Polysaccharide Biosynthesis Protein SpsA, Chain A"/>
    <property type="match status" value="1"/>
</dbReference>
<dbReference type="Proteomes" id="UP001595840">
    <property type="component" value="Unassembled WGS sequence"/>
</dbReference>
<reference evidence="8" key="1">
    <citation type="journal article" date="2019" name="Int. J. Syst. Evol. Microbiol.">
        <title>The Global Catalogue of Microorganisms (GCM) 10K type strain sequencing project: providing services to taxonomists for standard genome sequencing and annotation.</title>
        <authorList>
            <consortium name="The Broad Institute Genomics Platform"/>
            <consortium name="The Broad Institute Genome Sequencing Center for Infectious Disease"/>
            <person name="Wu L."/>
            <person name="Ma J."/>
        </authorList>
    </citation>
    <scope>NUCLEOTIDE SEQUENCE [LARGE SCALE GENOMIC DNA]</scope>
    <source>
        <strain evidence="8">CECT 8570</strain>
    </source>
</reference>
<comment type="subcellular location">
    <subcellularLocation>
        <location evidence="1">Cell membrane</location>
    </subcellularLocation>
</comment>
<sequence length="238" mass="26616">MAARSINPISIIIPTYGDIEQVAVLLRSLQPLRAQGAELLVANGCAEDANKAAELAWLADHIVNSQPGRARQMNTAAAIARGEFLLFLHADSRVTASLFEPFFSPQSIDSSWGFYRLRIEPADGLLPLVAKLINIRSGLTHIATGDQALWVRRDLFDALGGYPDQALMEDIELCARLGKNYKPTHFSGFVITSSRRWQSKGQIRTIVTMWWLRLRYWLGANPNHLAAIYYPHLKQTDC</sequence>
<proteinExistence type="predicted"/>
<evidence type="ECO:0000256" key="1">
    <source>
        <dbReference type="ARBA" id="ARBA00004236"/>
    </source>
</evidence>
<dbReference type="RefSeq" id="WP_290262828.1">
    <property type="nucleotide sequence ID" value="NZ_JAUFQG010000004.1"/>
</dbReference>
<keyword evidence="3" id="KW-0328">Glycosyltransferase</keyword>